<keyword evidence="3" id="KW-1185">Reference proteome</keyword>
<evidence type="ECO:0000313" key="2">
    <source>
        <dbReference type="EMBL" id="CAH0722861.1"/>
    </source>
</evidence>
<dbReference type="AlphaFoldDB" id="A0A8J9YCM9"/>
<reference evidence="2" key="1">
    <citation type="submission" date="2021-12" db="EMBL/GenBank/DDBJ databases">
        <authorList>
            <person name="Martin H S."/>
        </authorList>
    </citation>
    <scope>NUCLEOTIDE SEQUENCE</scope>
</reference>
<name>A0A8J9YCM9_9NEOP</name>
<sequence>MLNKRSLELEFKLIIYTEAIPIEVLSIFPIAPFSLNVIYDYGERVYWSEPTSPPHLDNWFHYLYEERRPPAPTGTMKVREGWNVCGTRAGVRAGAAAGDGRTVPGSQARNASASNKAYPPPFTPHSFLAVLPDS</sequence>
<gene>
    <name evidence="2" type="ORF">BINO364_LOCUS8749</name>
</gene>
<dbReference type="OrthoDB" id="7492324at2759"/>
<organism evidence="2 3">
    <name type="scientific">Brenthis ino</name>
    <name type="common">lesser marbled fritillary</name>
    <dbReference type="NCBI Taxonomy" id="405034"/>
    <lineage>
        <taxon>Eukaryota</taxon>
        <taxon>Metazoa</taxon>
        <taxon>Ecdysozoa</taxon>
        <taxon>Arthropoda</taxon>
        <taxon>Hexapoda</taxon>
        <taxon>Insecta</taxon>
        <taxon>Pterygota</taxon>
        <taxon>Neoptera</taxon>
        <taxon>Endopterygota</taxon>
        <taxon>Lepidoptera</taxon>
        <taxon>Glossata</taxon>
        <taxon>Ditrysia</taxon>
        <taxon>Papilionoidea</taxon>
        <taxon>Nymphalidae</taxon>
        <taxon>Heliconiinae</taxon>
        <taxon>Argynnini</taxon>
        <taxon>Brenthis</taxon>
    </lineage>
</organism>
<proteinExistence type="predicted"/>
<dbReference type="EMBL" id="OV170223">
    <property type="protein sequence ID" value="CAH0722861.1"/>
    <property type="molecule type" value="Genomic_DNA"/>
</dbReference>
<accession>A0A8J9YCM9</accession>
<feature type="compositionally biased region" description="Polar residues" evidence="1">
    <location>
        <begin position="104"/>
        <end position="115"/>
    </location>
</feature>
<evidence type="ECO:0000256" key="1">
    <source>
        <dbReference type="SAM" id="MobiDB-lite"/>
    </source>
</evidence>
<protein>
    <submittedName>
        <fullName evidence="2">Uncharacterized protein</fullName>
    </submittedName>
</protein>
<evidence type="ECO:0000313" key="3">
    <source>
        <dbReference type="Proteomes" id="UP000838878"/>
    </source>
</evidence>
<feature type="region of interest" description="Disordered" evidence="1">
    <location>
        <begin position="95"/>
        <end position="115"/>
    </location>
</feature>
<feature type="non-terminal residue" evidence="2">
    <location>
        <position position="134"/>
    </location>
</feature>
<dbReference type="Proteomes" id="UP000838878">
    <property type="component" value="Chromosome 3"/>
</dbReference>